<name>A0A4P7GKK0_9ACTN</name>
<dbReference type="AlphaFoldDB" id="A0A4P7GKK0"/>
<evidence type="ECO:0000313" key="2">
    <source>
        <dbReference type="Proteomes" id="UP000294894"/>
    </source>
</evidence>
<organism evidence="1 2">
    <name type="scientific">Nocardioides euryhalodurans</name>
    <dbReference type="NCBI Taxonomy" id="2518370"/>
    <lineage>
        <taxon>Bacteria</taxon>
        <taxon>Bacillati</taxon>
        <taxon>Actinomycetota</taxon>
        <taxon>Actinomycetes</taxon>
        <taxon>Propionibacteriales</taxon>
        <taxon>Nocardioidaceae</taxon>
        <taxon>Nocardioides</taxon>
    </lineage>
</organism>
<evidence type="ECO:0000313" key="1">
    <source>
        <dbReference type="EMBL" id="QBR92598.1"/>
    </source>
</evidence>
<dbReference type="EMBL" id="CP038267">
    <property type="protein sequence ID" value="QBR92598.1"/>
    <property type="molecule type" value="Genomic_DNA"/>
</dbReference>
<keyword evidence="2" id="KW-1185">Reference proteome</keyword>
<dbReference type="Proteomes" id="UP000294894">
    <property type="component" value="Chromosome"/>
</dbReference>
<sequence>MFTHHCTACNRRQLILPSQVTRLDNTHRGIDVTFTCWCGSEQSLLTGRAAQQPRATLVA</sequence>
<dbReference type="OrthoDB" id="3788232at2"/>
<gene>
    <name evidence="1" type="ORF">EXE57_10160</name>
</gene>
<reference evidence="1 2" key="1">
    <citation type="submission" date="2019-03" db="EMBL/GenBank/DDBJ databases">
        <title>Three New Species of Nocardioides, Nocardioides euryhalodurans sp. nov., Nocardioides seonyuensis sp. nov. and Nocardioides eburneoflavus sp. nov., Iolated from Soil.</title>
        <authorList>
            <person name="Roh S.G."/>
            <person name="Lee C."/>
            <person name="Kim M.-K."/>
            <person name="Kim S.B."/>
        </authorList>
    </citation>
    <scope>NUCLEOTIDE SEQUENCE [LARGE SCALE GENOMIC DNA]</scope>
    <source>
        <strain evidence="1 2">MMS17-SY117</strain>
    </source>
</reference>
<accession>A0A4P7GKK0</accession>
<protein>
    <submittedName>
        <fullName evidence="1">Uncharacterized protein</fullName>
    </submittedName>
</protein>
<proteinExistence type="predicted"/>
<dbReference type="KEGG" id="noy:EXE57_10160"/>
<dbReference type="RefSeq" id="WP_135077175.1">
    <property type="nucleotide sequence ID" value="NZ_CP038267.1"/>
</dbReference>